<protein>
    <submittedName>
        <fullName evidence="1">Uncharacterized protein</fullName>
    </submittedName>
</protein>
<organism evidence="1">
    <name type="scientific">Arundo donax</name>
    <name type="common">Giant reed</name>
    <name type="synonym">Donax arundinaceus</name>
    <dbReference type="NCBI Taxonomy" id="35708"/>
    <lineage>
        <taxon>Eukaryota</taxon>
        <taxon>Viridiplantae</taxon>
        <taxon>Streptophyta</taxon>
        <taxon>Embryophyta</taxon>
        <taxon>Tracheophyta</taxon>
        <taxon>Spermatophyta</taxon>
        <taxon>Magnoliopsida</taxon>
        <taxon>Liliopsida</taxon>
        <taxon>Poales</taxon>
        <taxon>Poaceae</taxon>
        <taxon>PACMAD clade</taxon>
        <taxon>Arundinoideae</taxon>
        <taxon>Arundineae</taxon>
        <taxon>Arundo</taxon>
    </lineage>
</organism>
<name>A0A0A9DSJ2_ARUDO</name>
<reference evidence="1" key="1">
    <citation type="submission" date="2014-09" db="EMBL/GenBank/DDBJ databases">
        <authorList>
            <person name="Magalhaes I.L.F."/>
            <person name="Oliveira U."/>
            <person name="Santos F.R."/>
            <person name="Vidigal T.H.D.A."/>
            <person name="Brescovit A.D."/>
            <person name="Santos A.J."/>
        </authorList>
    </citation>
    <scope>NUCLEOTIDE SEQUENCE</scope>
    <source>
        <tissue evidence="1">Shoot tissue taken approximately 20 cm above the soil surface</tissue>
    </source>
</reference>
<dbReference type="EMBL" id="GBRH01206346">
    <property type="protein sequence ID" value="JAD91549.1"/>
    <property type="molecule type" value="Transcribed_RNA"/>
</dbReference>
<dbReference type="AlphaFoldDB" id="A0A0A9DSJ2"/>
<proteinExistence type="predicted"/>
<evidence type="ECO:0000313" key="1">
    <source>
        <dbReference type="EMBL" id="JAD91549.1"/>
    </source>
</evidence>
<accession>A0A0A9DSJ2</accession>
<reference evidence="1" key="2">
    <citation type="journal article" date="2015" name="Data Brief">
        <title>Shoot transcriptome of the giant reed, Arundo donax.</title>
        <authorList>
            <person name="Barrero R.A."/>
            <person name="Guerrero F.D."/>
            <person name="Moolhuijzen P."/>
            <person name="Goolsby J.A."/>
            <person name="Tidwell J."/>
            <person name="Bellgard S.E."/>
            <person name="Bellgard M.I."/>
        </authorList>
    </citation>
    <scope>NUCLEOTIDE SEQUENCE</scope>
    <source>
        <tissue evidence="1">Shoot tissue taken approximately 20 cm above the soil surface</tissue>
    </source>
</reference>
<sequence>MYIHFGTTFSREPCKIFHIYEFNKSLVCVQTSINYRETRPFRIQVYT</sequence>